<accession>A0A813FEZ1</accession>
<evidence type="ECO:0000313" key="3">
    <source>
        <dbReference type="Proteomes" id="UP000654075"/>
    </source>
</evidence>
<dbReference type="Proteomes" id="UP000654075">
    <property type="component" value="Unassembled WGS sequence"/>
</dbReference>
<reference evidence="2" key="1">
    <citation type="submission" date="2021-02" db="EMBL/GenBank/DDBJ databases">
        <authorList>
            <person name="Dougan E. K."/>
            <person name="Rhodes N."/>
            <person name="Thang M."/>
            <person name="Chan C."/>
        </authorList>
    </citation>
    <scope>NUCLEOTIDE SEQUENCE</scope>
</reference>
<feature type="region of interest" description="Disordered" evidence="1">
    <location>
        <begin position="115"/>
        <end position="143"/>
    </location>
</feature>
<evidence type="ECO:0000256" key="1">
    <source>
        <dbReference type="SAM" id="MobiDB-lite"/>
    </source>
</evidence>
<dbReference type="EMBL" id="CAJNNV010025195">
    <property type="protein sequence ID" value="CAE8613040.1"/>
    <property type="molecule type" value="Genomic_DNA"/>
</dbReference>
<sequence>MSWYTGQDGQKTWIERNAMVYNIVESDEQLPLEQLTYLAVQSKKAVYHEAVCDDDLSATGKSKRQRDKQSGRQRGYIIRTDVDEHPLSRVVPWFKAAVQKLMDFAAVSRVDADEVASTKKKKNNSNREKAAETTMPNLGSPGVNECRIQTTSRIQHFAHGPGYRVEVMEGMAMQRLHLFTCRREIPAKDWLTLLISALESSGCHVMLARKVQGSSEVASMPGALPADKEIGAENAKREGESDVDIKIQLRKDVAQQEENAWLQTMMDSCTLDNREGDTGKGGTDVIPIEHPRQTERPVSPKVDELYRAGTPSHIPNQTLLCASEECRKMASRNTVQRRSTAS</sequence>
<organism evidence="2 3">
    <name type="scientific">Polarella glacialis</name>
    <name type="common">Dinoflagellate</name>
    <dbReference type="NCBI Taxonomy" id="89957"/>
    <lineage>
        <taxon>Eukaryota</taxon>
        <taxon>Sar</taxon>
        <taxon>Alveolata</taxon>
        <taxon>Dinophyceae</taxon>
        <taxon>Suessiales</taxon>
        <taxon>Suessiaceae</taxon>
        <taxon>Polarella</taxon>
    </lineage>
</organism>
<comment type="caution">
    <text evidence="2">The sequence shown here is derived from an EMBL/GenBank/DDBJ whole genome shotgun (WGS) entry which is preliminary data.</text>
</comment>
<protein>
    <submittedName>
        <fullName evidence="2">Uncharacterized protein</fullName>
    </submittedName>
</protein>
<name>A0A813FEZ1_POLGL</name>
<evidence type="ECO:0000313" key="2">
    <source>
        <dbReference type="EMBL" id="CAE8613040.1"/>
    </source>
</evidence>
<dbReference type="OrthoDB" id="442301at2759"/>
<gene>
    <name evidence="2" type="ORF">PGLA1383_LOCUS30824</name>
</gene>
<dbReference type="AlphaFoldDB" id="A0A813FEZ1"/>
<proteinExistence type="predicted"/>
<keyword evidence="3" id="KW-1185">Reference proteome</keyword>